<sequence>MLQFGHVCDSDVIYRLTGMAVRPSRKGFHGKRLIGFSGGQKDASILRGRIAAVACTVSPSGVPFRKKFEDTCFYACTLRSLCLVFEGINRVLW</sequence>
<proteinExistence type="predicted"/>
<dbReference type="EnsemblPlants" id="PNT66570">
    <property type="protein sequence ID" value="PNT66570"/>
    <property type="gene ID" value="BRADI_3g14165v3"/>
</dbReference>
<name>A0A2K2CX25_BRADI</name>
<gene>
    <name evidence="1" type="ORF">BRADI_3g14165v3</name>
</gene>
<organism evidence="1">
    <name type="scientific">Brachypodium distachyon</name>
    <name type="common">Purple false brome</name>
    <name type="synonym">Trachynia distachya</name>
    <dbReference type="NCBI Taxonomy" id="15368"/>
    <lineage>
        <taxon>Eukaryota</taxon>
        <taxon>Viridiplantae</taxon>
        <taxon>Streptophyta</taxon>
        <taxon>Embryophyta</taxon>
        <taxon>Tracheophyta</taxon>
        <taxon>Spermatophyta</taxon>
        <taxon>Magnoliopsida</taxon>
        <taxon>Liliopsida</taxon>
        <taxon>Poales</taxon>
        <taxon>Poaceae</taxon>
        <taxon>BOP clade</taxon>
        <taxon>Pooideae</taxon>
        <taxon>Stipodae</taxon>
        <taxon>Brachypodieae</taxon>
        <taxon>Brachypodium</taxon>
    </lineage>
</organism>
<reference evidence="1" key="2">
    <citation type="submission" date="2017-06" db="EMBL/GenBank/DDBJ databases">
        <title>WGS assembly of Brachypodium distachyon.</title>
        <authorList>
            <consortium name="The International Brachypodium Initiative"/>
            <person name="Lucas S."/>
            <person name="Harmon-Smith M."/>
            <person name="Lail K."/>
            <person name="Tice H."/>
            <person name="Grimwood J."/>
            <person name="Bruce D."/>
            <person name="Barry K."/>
            <person name="Shu S."/>
            <person name="Lindquist E."/>
            <person name="Wang M."/>
            <person name="Pitluck S."/>
            <person name="Vogel J.P."/>
            <person name="Garvin D.F."/>
            <person name="Mockler T.C."/>
            <person name="Schmutz J."/>
            <person name="Rokhsar D."/>
            <person name="Bevan M.W."/>
        </authorList>
    </citation>
    <scope>NUCLEOTIDE SEQUENCE</scope>
    <source>
        <strain evidence="1">Bd21</strain>
    </source>
</reference>
<dbReference type="Proteomes" id="UP000008810">
    <property type="component" value="Chromosome 3"/>
</dbReference>
<reference evidence="1 2" key="1">
    <citation type="journal article" date="2010" name="Nature">
        <title>Genome sequencing and analysis of the model grass Brachypodium distachyon.</title>
        <authorList>
            <consortium name="International Brachypodium Initiative"/>
        </authorList>
    </citation>
    <scope>NUCLEOTIDE SEQUENCE [LARGE SCALE GENOMIC DNA]</scope>
    <source>
        <strain evidence="1 2">Bd21</strain>
    </source>
</reference>
<dbReference type="EMBL" id="CM000882">
    <property type="protein sequence ID" value="PNT66570.1"/>
    <property type="molecule type" value="Genomic_DNA"/>
</dbReference>
<dbReference type="Gramene" id="PNT66570">
    <property type="protein sequence ID" value="PNT66570"/>
    <property type="gene ID" value="BRADI_3g14165v3"/>
</dbReference>
<evidence type="ECO:0000313" key="1">
    <source>
        <dbReference type="EMBL" id="PNT66570.1"/>
    </source>
</evidence>
<keyword evidence="3" id="KW-1185">Reference proteome</keyword>
<dbReference type="InParanoid" id="A0A2K2CX25"/>
<reference evidence="2" key="3">
    <citation type="submission" date="2018-08" db="UniProtKB">
        <authorList>
            <consortium name="EnsemblPlants"/>
        </authorList>
    </citation>
    <scope>IDENTIFICATION</scope>
    <source>
        <strain evidence="2">cv. Bd21</strain>
    </source>
</reference>
<accession>A0A2K2CX25</accession>
<protein>
    <submittedName>
        <fullName evidence="1 2">Uncharacterized protein</fullName>
    </submittedName>
</protein>
<dbReference type="AlphaFoldDB" id="A0A2K2CX25"/>
<evidence type="ECO:0000313" key="2">
    <source>
        <dbReference type="EnsemblPlants" id="PNT66570"/>
    </source>
</evidence>
<evidence type="ECO:0000313" key="3">
    <source>
        <dbReference type="Proteomes" id="UP000008810"/>
    </source>
</evidence>